<reference evidence="2" key="1">
    <citation type="submission" date="2021-01" db="EMBL/GenBank/DDBJ databases">
        <title>Draft genome sequence of Acholeplasmataceae bacterium strain Mahy22.</title>
        <authorList>
            <person name="Watanabe M."/>
            <person name="Kojima H."/>
            <person name="Fukui M."/>
        </authorList>
    </citation>
    <scope>NUCLEOTIDE SEQUENCE</scope>
    <source>
        <strain evidence="2">Mahy22</strain>
    </source>
</reference>
<dbReference type="Gene3D" id="1.10.8.1000">
    <property type="entry name" value="Ornithine 4,5 aminomutase S component, alpha subunit-like"/>
    <property type="match status" value="1"/>
</dbReference>
<dbReference type="InterPro" id="IPR015130">
    <property type="entry name" value="Lys-AminoMut_A"/>
</dbReference>
<dbReference type="Gene3D" id="6.10.250.2220">
    <property type="match status" value="1"/>
</dbReference>
<dbReference type="EMBL" id="AP024412">
    <property type="protein sequence ID" value="BCR35966.1"/>
    <property type="molecule type" value="Genomic_DNA"/>
</dbReference>
<organism evidence="2 3">
    <name type="scientific">Mariniplasma anaerobium</name>
    <dbReference type="NCBI Taxonomy" id="2735436"/>
    <lineage>
        <taxon>Bacteria</taxon>
        <taxon>Bacillati</taxon>
        <taxon>Mycoplasmatota</taxon>
        <taxon>Mollicutes</taxon>
        <taxon>Acholeplasmatales</taxon>
        <taxon>Acholeplasmataceae</taxon>
        <taxon>Mariniplasma</taxon>
    </lineage>
</organism>
<accession>A0A7U9XX85</accession>
<evidence type="ECO:0000313" key="3">
    <source>
        <dbReference type="Proteomes" id="UP000620133"/>
    </source>
</evidence>
<evidence type="ECO:0000313" key="2">
    <source>
        <dbReference type="EMBL" id="BCR35966.1"/>
    </source>
</evidence>
<keyword evidence="3" id="KW-1185">Reference proteome</keyword>
<dbReference type="SUPFAM" id="SSF51703">
    <property type="entry name" value="Cobalamin (vitamin B12)-dependent enzymes"/>
    <property type="match status" value="1"/>
</dbReference>
<dbReference type="GO" id="GO:0031419">
    <property type="term" value="F:cobalamin binding"/>
    <property type="evidence" value="ECO:0007669"/>
    <property type="project" value="InterPro"/>
</dbReference>
<dbReference type="Proteomes" id="UP000620133">
    <property type="component" value="Chromosome"/>
</dbReference>
<protein>
    <submittedName>
        <fullName evidence="2">Ornithine aminomutase</fullName>
    </submittedName>
</protein>
<evidence type="ECO:0000259" key="1">
    <source>
        <dbReference type="Pfam" id="PF16552"/>
    </source>
</evidence>
<proteinExistence type="predicted"/>
<sequence length="118" mass="13604">MKARKDDYEKRSLHLQDKTDQELKTYFYELLDQMMDPILDLAYTHTSPSIERSVLLRMGFSSIEAKALVDMILEQNLISHGAGHVILKYAKLNDLDIRDAGLKLLESNDFKAVKEAFK</sequence>
<gene>
    <name evidence="2" type="primary">oraS</name>
    <name evidence="2" type="ORF">MPAN_008590</name>
</gene>
<dbReference type="KEGG" id="manr:MPAN_008590"/>
<dbReference type="InterPro" id="IPR016176">
    <property type="entry name" value="Cbl-dep_enz_cat"/>
</dbReference>
<dbReference type="Pfam" id="PF16552">
    <property type="entry name" value="OAM_alpha"/>
    <property type="match status" value="1"/>
</dbReference>
<name>A0A7U9XX85_9MOLU</name>
<dbReference type="AlphaFoldDB" id="A0A7U9XX85"/>
<feature type="domain" description="D-Lysine 5,6-aminomutase alpha subunit" evidence="1">
    <location>
        <begin position="4"/>
        <end position="117"/>
    </location>
</feature>
<dbReference type="GO" id="GO:0003824">
    <property type="term" value="F:catalytic activity"/>
    <property type="evidence" value="ECO:0007669"/>
    <property type="project" value="InterPro"/>
</dbReference>
<dbReference type="RefSeq" id="WP_176239809.1">
    <property type="nucleotide sequence ID" value="NZ_AP024412.1"/>
</dbReference>